<dbReference type="SUPFAM" id="SSF49363">
    <property type="entry name" value="Purple acid phosphatase, N-terminal domain"/>
    <property type="match status" value="1"/>
</dbReference>
<evidence type="ECO:0000259" key="2">
    <source>
        <dbReference type="Pfam" id="PF00149"/>
    </source>
</evidence>
<dbReference type="Pfam" id="PF16656">
    <property type="entry name" value="Pur_ac_phosph_N"/>
    <property type="match status" value="1"/>
</dbReference>
<keyword evidence="1" id="KW-0732">Signal</keyword>
<dbReference type="GO" id="GO:0046872">
    <property type="term" value="F:metal ion binding"/>
    <property type="evidence" value="ECO:0007669"/>
    <property type="project" value="InterPro"/>
</dbReference>
<evidence type="ECO:0000313" key="5">
    <source>
        <dbReference type="Proteomes" id="UP000239711"/>
    </source>
</evidence>
<dbReference type="Gene3D" id="3.60.21.10">
    <property type="match status" value="1"/>
</dbReference>
<dbReference type="InterPro" id="IPR004843">
    <property type="entry name" value="Calcineurin-like_PHP"/>
</dbReference>
<keyword evidence="5" id="KW-1185">Reference proteome</keyword>
<evidence type="ECO:0000313" key="4">
    <source>
        <dbReference type="EMBL" id="PRD45492.1"/>
    </source>
</evidence>
<dbReference type="InterPro" id="IPR039331">
    <property type="entry name" value="PAPs-like"/>
</dbReference>
<dbReference type="InterPro" id="IPR029052">
    <property type="entry name" value="Metallo-depent_PP-like"/>
</dbReference>
<dbReference type="PANTHER" id="PTHR22953:SF153">
    <property type="entry name" value="PURPLE ACID PHOSPHATASE"/>
    <property type="match status" value="1"/>
</dbReference>
<sequence>MRGISINRMYRLFFVIYLFFMGGSCYAQPHEKQLPPDRPLIRYKAGEMPDRILMSITDSLAQSRTITWRTSKATPTGTLEWSDKVKQVDFYREANRMDALSEQFVTYAGDTVYYHTATLRALKSGQHYVYRVGEGDMWSEWIDFSMPTDEDAFQFIYMGDAQNDIRPLWSRVFRKAYAAAPAADFVIHVGDLINHSQNEYEWAEWFRAGDFMLAAKPQLAVRGNHEYVKDEKGVKQYSTPSWPHQFRYPPNGPSSLPNGAYFIDIKNCRFVFMDSNDALDLQGQWLEQVLKNNTKKWAIVVCHHPVVSATEGRINDGVMTHWKPLFDKYNVDLVLQGHDHVYARGRIPNSEGNRIGPTYVISVAGRKAYAVGNHPWMEVKMGNVQTYQLVEMSDEAIVFKTYALDGQVQDVFRIVKRDGKPVVEDN</sequence>
<feature type="domain" description="Purple acid phosphatase N-terminal" evidence="3">
    <location>
        <begin position="49"/>
        <end position="144"/>
    </location>
</feature>
<organism evidence="4 5">
    <name type="scientific">Sphingobacterium haloxyli</name>
    <dbReference type="NCBI Taxonomy" id="2100533"/>
    <lineage>
        <taxon>Bacteria</taxon>
        <taxon>Pseudomonadati</taxon>
        <taxon>Bacteroidota</taxon>
        <taxon>Sphingobacteriia</taxon>
        <taxon>Sphingobacteriales</taxon>
        <taxon>Sphingobacteriaceae</taxon>
        <taxon>Sphingobacterium</taxon>
    </lineage>
</organism>
<dbReference type="AlphaFoldDB" id="A0A2S9IY82"/>
<dbReference type="Proteomes" id="UP000239711">
    <property type="component" value="Unassembled WGS sequence"/>
</dbReference>
<feature type="domain" description="Calcineurin-like phosphoesterase" evidence="2">
    <location>
        <begin position="170"/>
        <end position="342"/>
    </location>
</feature>
<dbReference type="GO" id="GO:0003993">
    <property type="term" value="F:acid phosphatase activity"/>
    <property type="evidence" value="ECO:0007669"/>
    <property type="project" value="InterPro"/>
</dbReference>
<accession>A0A2S9IY82</accession>
<proteinExistence type="predicted"/>
<evidence type="ECO:0000256" key="1">
    <source>
        <dbReference type="ARBA" id="ARBA00022729"/>
    </source>
</evidence>
<reference evidence="4 5" key="1">
    <citation type="submission" date="2018-02" db="EMBL/GenBank/DDBJ databases">
        <title>The draft genome of Sphingobacterium sp. 5JN-11.</title>
        <authorList>
            <person name="Liu L."/>
            <person name="Li L."/>
            <person name="Liang L."/>
            <person name="Zhang X."/>
            <person name="Wang T."/>
        </authorList>
    </citation>
    <scope>NUCLEOTIDE SEQUENCE [LARGE SCALE GENOMIC DNA]</scope>
    <source>
        <strain evidence="4 5">5JN-11</strain>
    </source>
</reference>
<gene>
    <name evidence="4" type="ORF">C5745_18045</name>
</gene>
<dbReference type="PANTHER" id="PTHR22953">
    <property type="entry name" value="ACID PHOSPHATASE RELATED"/>
    <property type="match status" value="1"/>
</dbReference>
<dbReference type="Gene3D" id="2.60.40.380">
    <property type="entry name" value="Purple acid phosphatase-like, N-terminal"/>
    <property type="match status" value="1"/>
</dbReference>
<dbReference type="InterPro" id="IPR015914">
    <property type="entry name" value="PAPs_N"/>
</dbReference>
<protein>
    <submittedName>
        <fullName evidence="4">Metallophosphoesterase</fullName>
    </submittedName>
</protein>
<comment type="caution">
    <text evidence="4">The sequence shown here is derived from an EMBL/GenBank/DDBJ whole genome shotgun (WGS) entry which is preliminary data.</text>
</comment>
<dbReference type="SUPFAM" id="SSF56300">
    <property type="entry name" value="Metallo-dependent phosphatases"/>
    <property type="match status" value="1"/>
</dbReference>
<evidence type="ECO:0000259" key="3">
    <source>
        <dbReference type="Pfam" id="PF16656"/>
    </source>
</evidence>
<name>A0A2S9IY82_9SPHI</name>
<dbReference type="OrthoDB" id="9801383at2"/>
<dbReference type="EMBL" id="PVBQ01000020">
    <property type="protein sequence ID" value="PRD45492.1"/>
    <property type="molecule type" value="Genomic_DNA"/>
</dbReference>
<dbReference type="Pfam" id="PF00149">
    <property type="entry name" value="Metallophos"/>
    <property type="match status" value="1"/>
</dbReference>
<dbReference type="InterPro" id="IPR008963">
    <property type="entry name" value="Purple_acid_Pase-like_N"/>
</dbReference>
<dbReference type="PROSITE" id="PS51257">
    <property type="entry name" value="PROKAR_LIPOPROTEIN"/>
    <property type="match status" value="1"/>
</dbReference>